<comment type="similarity">
    <text evidence="3">Belongs to the DRC10 family.</text>
</comment>
<dbReference type="Pfam" id="PF00612">
    <property type="entry name" value="IQ"/>
    <property type="match status" value="1"/>
</dbReference>
<keyword evidence="7" id="KW-0969">Cilium</keyword>
<gene>
    <name evidence="13" type="primary">Iqcd</name>
    <name evidence="13" type="ORF">CHLAEN_R06253</name>
</gene>
<dbReference type="CDD" id="cd23767">
    <property type="entry name" value="IQCD"/>
    <property type="match status" value="1"/>
</dbReference>
<keyword evidence="12" id="KW-0175">Coiled coil</keyword>
<organism evidence="13 14">
    <name type="scientific">Chloroceryle aenea</name>
    <name type="common">American pygmy kingfisher</name>
    <dbReference type="NCBI Taxonomy" id="176938"/>
    <lineage>
        <taxon>Eukaryota</taxon>
        <taxon>Metazoa</taxon>
        <taxon>Chordata</taxon>
        <taxon>Craniata</taxon>
        <taxon>Vertebrata</taxon>
        <taxon>Euteleostomi</taxon>
        <taxon>Archelosauria</taxon>
        <taxon>Archosauria</taxon>
        <taxon>Dinosauria</taxon>
        <taxon>Saurischia</taxon>
        <taxon>Theropoda</taxon>
        <taxon>Coelurosauria</taxon>
        <taxon>Aves</taxon>
        <taxon>Neognathae</taxon>
        <taxon>Neoaves</taxon>
        <taxon>Telluraves</taxon>
        <taxon>Coraciimorphae</taxon>
        <taxon>Coraciiformes</taxon>
        <taxon>Cerylidae</taxon>
        <taxon>Chloroceryle</taxon>
    </lineage>
</organism>
<keyword evidence="6" id="KW-0282">Flagellum</keyword>
<sequence>GMATSEKAMLTFDATKMLDPCGLKPDSVEVERIITVLDETITKLEMSSLIARVAASLDRFAGVLGPEITNSLIEHEKLATEMEHLLASSEEGASVRDEEQRGCLCLLEECLKCSVRNALRLLLASPSLCQALKSEVWAIEAAAEGFIKAFVEFRNLMLERLLTSPTEEEEKIQLMEDIYPRIKKNTEAITVLQAELAAAIQTREEEIHKKDKVIEDLKTSLQDLPKHCKAFIQQIKQEGIKQQEEELQASQARCSRLQQDIQQLGAQLSALVLEHRASELALRKRKCRAEMEIVNWVQKYDADMGEKQAEYEEVHAAYTEEMAHLSLLVEKRAVLLQEYSQIEEERRIRQQKEEEALKELNIKILAATRIQACWRGYLVRSFFKSKKKKKQKGKGK</sequence>
<evidence type="ECO:0000313" key="13">
    <source>
        <dbReference type="EMBL" id="NXI54791.1"/>
    </source>
</evidence>
<dbReference type="PROSITE" id="PS50096">
    <property type="entry name" value="IQ"/>
    <property type="match status" value="1"/>
</dbReference>
<evidence type="ECO:0000256" key="12">
    <source>
        <dbReference type="SAM" id="Coils"/>
    </source>
</evidence>
<keyword evidence="9" id="KW-0966">Cell projection</keyword>
<keyword evidence="5" id="KW-0963">Cytoplasm</keyword>
<dbReference type="Gene3D" id="1.20.5.190">
    <property type="match status" value="1"/>
</dbReference>
<dbReference type="PANTHER" id="PTHR31598">
    <property type="entry name" value="IQ DOMAIN-CONTAINING PROTEIN D"/>
    <property type="match status" value="1"/>
</dbReference>
<evidence type="ECO:0000256" key="6">
    <source>
        <dbReference type="ARBA" id="ARBA00022846"/>
    </source>
</evidence>
<dbReference type="OrthoDB" id="536093at2759"/>
<feature type="non-terminal residue" evidence="13">
    <location>
        <position position="1"/>
    </location>
</feature>
<evidence type="ECO:0000256" key="9">
    <source>
        <dbReference type="ARBA" id="ARBA00023273"/>
    </source>
</evidence>
<comment type="function">
    <text evidence="1">Component of the nexin-dynein regulatory complex (N-DRC), a key regulator of ciliary/flagellar motility which maintains the alignment and integrity of the distal axoneme and regulates microtubule sliding in motile axonemes.</text>
</comment>
<evidence type="ECO:0000256" key="4">
    <source>
        <dbReference type="ARBA" id="ARBA00021752"/>
    </source>
</evidence>
<feature type="coiled-coil region" evidence="12">
    <location>
        <begin position="240"/>
        <end position="274"/>
    </location>
</feature>
<dbReference type="InterPro" id="IPR000048">
    <property type="entry name" value="IQ_motif_EF-hand-BS"/>
</dbReference>
<evidence type="ECO:0000256" key="1">
    <source>
        <dbReference type="ARBA" id="ARBA00003029"/>
    </source>
</evidence>
<reference evidence="13 14" key="1">
    <citation type="submission" date="2019-09" db="EMBL/GenBank/DDBJ databases">
        <title>Bird 10,000 Genomes (B10K) Project - Family phase.</title>
        <authorList>
            <person name="Zhang G."/>
        </authorList>
    </citation>
    <scope>NUCLEOTIDE SEQUENCE [LARGE SCALE GENOMIC DNA]</scope>
    <source>
        <strain evidence="13">B10K-DU-001-61</strain>
        <tissue evidence="13">Muscle</tissue>
    </source>
</reference>
<dbReference type="AlphaFoldDB" id="A0A7K9U5P6"/>
<proteinExistence type="inferred from homology"/>
<evidence type="ECO:0000256" key="10">
    <source>
        <dbReference type="ARBA" id="ARBA00032180"/>
    </source>
</evidence>
<evidence type="ECO:0000313" key="14">
    <source>
        <dbReference type="Proteomes" id="UP000579406"/>
    </source>
</evidence>
<evidence type="ECO:0000256" key="8">
    <source>
        <dbReference type="ARBA" id="ARBA00023212"/>
    </source>
</evidence>
<evidence type="ECO:0000256" key="7">
    <source>
        <dbReference type="ARBA" id="ARBA00023069"/>
    </source>
</evidence>
<protein>
    <recommendedName>
        <fullName evidence="4">Dynein regulatory complex protein 10</fullName>
    </recommendedName>
    <alternativeName>
        <fullName evidence="10">IQ domain-containing protein D</fullName>
    </alternativeName>
</protein>
<keyword evidence="8" id="KW-0206">Cytoskeleton</keyword>
<comment type="subunit">
    <text evidence="11">Component of the nexin-dynein regulatory complex (N-DRC). Interacts with CFAP52.</text>
</comment>
<dbReference type="Proteomes" id="UP000579406">
    <property type="component" value="Unassembled WGS sequence"/>
</dbReference>
<comment type="caution">
    <text evidence="13">The sequence shown here is derived from an EMBL/GenBank/DDBJ whole genome shotgun (WGS) entry which is preliminary data.</text>
</comment>
<name>A0A7K9U5P6_9AVES</name>
<dbReference type="PANTHER" id="PTHR31598:SF1">
    <property type="entry name" value="DYNEIN REGULATORY COMPLEX PROTEIN 10"/>
    <property type="match status" value="1"/>
</dbReference>
<keyword evidence="14" id="KW-1185">Reference proteome</keyword>
<evidence type="ECO:0000256" key="5">
    <source>
        <dbReference type="ARBA" id="ARBA00022490"/>
    </source>
</evidence>
<evidence type="ECO:0000256" key="3">
    <source>
        <dbReference type="ARBA" id="ARBA00009071"/>
    </source>
</evidence>
<evidence type="ECO:0000256" key="2">
    <source>
        <dbReference type="ARBA" id="ARBA00004611"/>
    </source>
</evidence>
<dbReference type="InterPro" id="IPR042815">
    <property type="entry name" value="DRC10"/>
</dbReference>
<comment type="subcellular location">
    <subcellularLocation>
        <location evidence="2">Cytoplasm</location>
        <location evidence="2">Cytoskeleton</location>
        <location evidence="2">Flagellum axoneme</location>
    </subcellularLocation>
</comment>
<accession>A0A7K9U5P6</accession>
<feature type="non-terminal residue" evidence="13">
    <location>
        <position position="396"/>
    </location>
</feature>
<evidence type="ECO:0000256" key="11">
    <source>
        <dbReference type="ARBA" id="ARBA00046836"/>
    </source>
</evidence>
<dbReference type="SMART" id="SM00015">
    <property type="entry name" value="IQ"/>
    <property type="match status" value="1"/>
</dbReference>
<dbReference type="EMBL" id="VWZY01006919">
    <property type="protein sequence ID" value="NXI54791.1"/>
    <property type="molecule type" value="Genomic_DNA"/>
</dbReference>